<dbReference type="RefSeq" id="WP_034809719.1">
    <property type="nucleotide sequence ID" value="NZ_AWSA01000066.1"/>
</dbReference>
<reference evidence="2 3" key="1">
    <citation type="submission" date="2013-08" db="EMBL/GenBank/DDBJ databases">
        <title>Intrasporangium oryzae NRRL B-24470.</title>
        <authorList>
            <person name="Liu H."/>
            <person name="Wang G."/>
        </authorList>
    </citation>
    <scope>NUCLEOTIDE SEQUENCE [LARGE SCALE GENOMIC DNA]</scope>
    <source>
        <strain evidence="2 3">NRRL B-24470</strain>
    </source>
</reference>
<dbReference type="OrthoDB" id="5124197at2"/>
<sequence>MPIFQSRSRLGNAVKKATRQGVDPATDPDVADARRCLVEDQITDYVKKVVDGAPPLTPDQLARLQALFTTEHSSDGSARGRDR</sequence>
<comment type="caution">
    <text evidence="2">The sequence shown here is derived from an EMBL/GenBank/DDBJ whole genome shotgun (WGS) entry which is preliminary data.</text>
</comment>
<dbReference type="EMBL" id="AWSA01000066">
    <property type="protein sequence ID" value="EWS99878.1"/>
    <property type="molecule type" value="Genomic_DNA"/>
</dbReference>
<evidence type="ECO:0000256" key="1">
    <source>
        <dbReference type="SAM" id="MobiDB-lite"/>
    </source>
</evidence>
<protein>
    <submittedName>
        <fullName evidence="2">Uncharacterized protein</fullName>
    </submittedName>
</protein>
<organism evidence="2 3">
    <name type="scientific">Intrasporangium oryzae NRRL B-24470</name>
    <dbReference type="NCBI Taxonomy" id="1386089"/>
    <lineage>
        <taxon>Bacteria</taxon>
        <taxon>Bacillati</taxon>
        <taxon>Actinomycetota</taxon>
        <taxon>Actinomycetes</taxon>
        <taxon>Micrococcales</taxon>
        <taxon>Intrasporangiaceae</taxon>
        <taxon>Intrasporangium</taxon>
    </lineage>
</organism>
<dbReference type="AlphaFoldDB" id="W9G7M8"/>
<keyword evidence="3" id="KW-1185">Reference proteome</keyword>
<name>W9G7M8_9MICO</name>
<evidence type="ECO:0000313" key="3">
    <source>
        <dbReference type="Proteomes" id="UP000019489"/>
    </source>
</evidence>
<evidence type="ECO:0000313" key="2">
    <source>
        <dbReference type="EMBL" id="EWS99878.1"/>
    </source>
</evidence>
<dbReference type="Proteomes" id="UP000019489">
    <property type="component" value="Unassembled WGS sequence"/>
</dbReference>
<proteinExistence type="predicted"/>
<feature type="region of interest" description="Disordered" evidence="1">
    <location>
        <begin position="1"/>
        <end position="28"/>
    </location>
</feature>
<gene>
    <name evidence="2" type="ORF">N865_19960</name>
</gene>
<accession>W9G7M8</accession>